<feature type="compositionally biased region" description="Basic and acidic residues" evidence="1">
    <location>
        <begin position="222"/>
        <end position="238"/>
    </location>
</feature>
<sequence length="385" mass="46112">MDFQIQKIVDLNDRSVQIVSPNSKQMDISRNITPVRSSHLLRQENRSFSFSAHLFNSEFQSSRHHSPTPNYHKATDFSGLKDKRVLLKRSNMTTSTPVKEESKENINYNKPKSPQNLEKISPKKPRKRKSEEHIPIQKEIPKKEPKKTELKRHKSFSMILNQIKKIRTRKKKPNEKQQKPKRILEKEIPKKQEITKKILEPISAKKTKPRRSRKIKKTKFQKQKENKKKETDHDQKEEIEQKKRFLVHKFDEVLHSKFALGYFRSFLKSEFSDENVDFWATVQVFKKLNKKSDISKMAQLIYNKYIKEGSQREVNIDYLDRRKVESVFLKGDYDKALFESSQDKIYRLMETDCFPRFLKSQFCNDLIIYILQNQKDIQEEWCKNF</sequence>
<dbReference type="PRINTS" id="PR01301">
    <property type="entry name" value="RGSPROTEIN"/>
</dbReference>
<feature type="compositionally biased region" description="Polar residues" evidence="1">
    <location>
        <begin position="105"/>
        <end position="118"/>
    </location>
</feature>
<evidence type="ECO:0000313" key="4">
    <source>
        <dbReference type="Proteomes" id="UP001149090"/>
    </source>
</evidence>
<dbReference type="SUPFAM" id="SSF48097">
    <property type="entry name" value="Regulator of G-protein signaling, RGS"/>
    <property type="match status" value="1"/>
</dbReference>
<proteinExistence type="predicted"/>
<gene>
    <name evidence="3" type="ORF">M0811_04692</name>
</gene>
<reference evidence="3" key="1">
    <citation type="submission" date="2022-10" db="EMBL/GenBank/DDBJ databases">
        <title>Novel sulphate-reducing endosymbionts in the free-living metamonad Anaeramoeba.</title>
        <authorList>
            <person name="Jerlstrom-Hultqvist J."/>
            <person name="Cepicka I."/>
            <person name="Gallot-Lavallee L."/>
            <person name="Salas-Leiva D."/>
            <person name="Curtis B.A."/>
            <person name="Zahonova K."/>
            <person name="Pipaliya S."/>
            <person name="Dacks J."/>
            <person name="Roger A.J."/>
        </authorList>
    </citation>
    <scope>NUCLEOTIDE SEQUENCE</scope>
    <source>
        <strain evidence="3">BMAN</strain>
    </source>
</reference>
<dbReference type="PANTHER" id="PTHR10845:SF192">
    <property type="entry name" value="DOUBLE HIT, ISOFORM B"/>
    <property type="match status" value="1"/>
</dbReference>
<comment type="caution">
    <text evidence="3">The sequence shown here is derived from an EMBL/GenBank/DDBJ whole genome shotgun (WGS) entry which is preliminary data.</text>
</comment>
<dbReference type="OrthoDB" id="196547at2759"/>
<dbReference type="Proteomes" id="UP001149090">
    <property type="component" value="Unassembled WGS sequence"/>
</dbReference>
<dbReference type="AlphaFoldDB" id="A0A9Q0RGB9"/>
<evidence type="ECO:0000259" key="2">
    <source>
        <dbReference type="PROSITE" id="PS50132"/>
    </source>
</evidence>
<feature type="compositionally biased region" description="Basic and acidic residues" evidence="1">
    <location>
        <begin position="174"/>
        <end position="199"/>
    </location>
</feature>
<feature type="domain" description="RGS" evidence="2">
    <location>
        <begin position="249"/>
        <end position="367"/>
    </location>
</feature>
<feature type="region of interest" description="Disordered" evidence="1">
    <location>
        <begin position="82"/>
        <end position="152"/>
    </location>
</feature>
<dbReference type="EMBL" id="JAPDFW010000044">
    <property type="protein sequence ID" value="KAJ5078969.1"/>
    <property type="molecule type" value="Genomic_DNA"/>
</dbReference>
<keyword evidence="4" id="KW-1185">Reference proteome</keyword>
<accession>A0A9Q0RGB9</accession>
<evidence type="ECO:0000313" key="3">
    <source>
        <dbReference type="EMBL" id="KAJ5078969.1"/>
    </source>
</evidence>
<evidence type="ECO:0000256" key="1">
    <source>
        <dbReference type="SAM" id="MobiDB-lite"/>
    </source>
</evidence>
<organism evidence="3 4">
    <name type="scientific">Anaeramoeba ignava</name>
    <name type="common">Anaerobic marine amoeba</name>
    <dbReference type="NCBI Taxonomy" id="1746090"/>
    <lineage>
        <taxon>Eukaryota</taxon>
        <taxon>Metamonada</taxon>
        <taxon>Anaeramoebidae</taxon>
        <taxon>Anaeramoeba</taxon>
    </lineage>
</organism>
<protein>
    <submittedName>
        <fullName evidence="3">Regulator of g-protein signaling 4</fullName>
    </submittedName>
</protein>
<dbReference type="InterPro" id="IPR016137">
    <property type="entry name" value="RGS"/>
</dbReference>
<dbReference type="Gene3D" id="1.10.167.10">
    <property type="entry name" value="Regulator of G-protein Signalling 4, domain 2"/>
    <property type="match status" value="1"/>
</dbReference>
<feature type="region of interest" description="Disordered" evidence="1">
    <location>
        <begin position="165"/>
        <end position="238"/>
    </location>
</feature>
<feature type="compositionally biased region" description="Basic residues" evidence="1">
    <location>
        <begin position="205"/>
        <end position="221"/>
    </location>
</feature>
<dbReference type="InterPro" id="IPR036305">
    <property type="entry name" value="RGS_sf"/>
</dbReference>
<dbReference type="InterPro" id="IPR044926">
    <property type="entry name" value="RGS_subdomain_2"/>
</dbReference>
<dbReference type="Pfam" id="PF00615">
    <property type="entry name" value="RGS"/>
    <property type="match status" value="1"/>
</dbReference>
<feature type="compositionally biased region" description="Basic and acidic residues" evidence="1">
    <location>
        <begin position="129"/>
        <end position="148"/>
    </location>
</feature>
<dbReference type="SMART" id="SM00315">
    <property type="entry name" value="RGS"/>
    <property type="match status" value="1"/>
</dbReference>
<name>A0A9Q0RGB9_ANAIG</name>
<dbReference type="PANTHER" id="PTHR10845">
    <property type="entry name" value="REGULATOR OF G PROTEIN SIGNALING"/>
    <property type="match status" value="1"/>
</dbReference>
<dbReference type="PROSITE" id="PS50132">
    <property type="entry name" value="RGS"/>
    <property type="match status" value="1"/>
</dbReference>